<protein>
    <submittedName>
        <fullName evidence="1">Uncharacterized protein</fullName>
    </submittedName>
</protein>
<comment type="caution">
    <text evidence="1">The sequence shown here is derived from an EMBL/GenBank/DDBJ whole genome shotgun (WGS) entry which is preliminary data.</text>
</comment>
<proteinExistence type="predicted"/>
<accession>A0ABQ4TSH0</accession>
<evidence type="ECO:0000313" key="2">
    <source>
        <dbReference type="Proteomes" id="UP001055101"/>
    </source>
</evidence>
<evidence type="ECO:0000313" key="1">
    <source>
        <dbReference type="EMBL" id="GJE57349.1"/>
    </source>
</evidence>
<organism evidence="1 2">
    <name type="scientific">Methylobacterium thuringiense</name>
    <dbReference type="NCBI Taxonomy" id="1003091"/>
    <lineage>
        <taxon>Bacteria</taxon>
        <taxon>Pseudomonadati</taxon>
        <taxon>Pseudomonadota</taxon>
        <taxon>Alphaproteobacteria</taxon>
        <taxon>Hyphomicrobiales</taxon>
        <taxon>Methylobacteriaceae</taxon>
        <taxon>Methylobacterium</taxon>
    </lineage>
</organism>
<dbReference type="EMBL" id="BPRA01000021">
    <property type="protein sequence ID" value="GJE57349.1"/>
    <property type="molecule type" value="Genomic_DNA"/>
</dbReference>
<dbReference type="Proteomes" id="UP001055101">
    <property type="component" value="Unassembled WGS sequence"/>
</dbReference>
<reference evidence="1" key="1">
    <citation type="journal article" date="2021" name="Front. Microbiol.">
        <title>Comprehensive Comparative Genomics and Phenotyping of Methylobacterium Species.</title>
        <authorList>
            <person name="Alessa O."/>
            <person name="Ogura Y."/>
            <person name="Fujitani Y."/>
            <person name="Takami H."/>
            <person name="Hayashi T."/>
            <person name="Sahin N."/>
            <person name="Tani A."/>
        </authorList>
    </citation>
    <scope>NUCLEOTIDE SEQUENCE</scope>
    <source>
        <strain evidence="1">DSM 23674</strain>
    </source>
</reference>
<keyword evidence="2" id="KW-1185">Reference proteome</keyword>
<dbReference type="RefSeq" id="WP_238232693.1">
    <property type="nucleotide sequence ID" value="NZ_BPRA01000021.1"/>
</dbReference>
<reference evidence="1" key="2">
    <citation type="submission" date="2021-08" db="EMBL/GenBank/DDBJ databases">
        <authorList>
            <person name="Tani A."/>
            <person name="Ola A."/>
            <person name="Ogura Y."/>
            <person name="Katsura K."/>
            <person name="Hayashi T."/>
        </authorList>
    </citation>
    <scope>NUCLEOTIDE SEQUENCE</scope>
    <source>
        <strain evidence="1">DSM 23674</strain>
    </source>
</reference>
<gene>
    <name evidence="1" type="ORF">EKPJFOCH_3863</name>
</gene>
<sequence>MTAPRPIPDKVRRIIPTLGSPVDGEALGAARAIGRVLQAGGASYYDLAAAIPAREPEPGLGDYRPYRRETWSSTPRPARWGDWRGAWVRDARPRKFTPIQEARQEDMAAFCRSRTSRLSDRERAFVNGIAPERRGLSIRQGDWLADICSRLEHEGRDWWQ</sequence>
<name>A0ABQ4TSH0_9HYPH</name>